<dbReference type="eggNOG" id="KOG0413">
    <property type="taxonomic scope" value="Eukaryota"/>
</dbReference>
<dbReference type="GO" id="GO:0005634">
    <property type="term" value="C:nucleus"/>
    <property type="evidence" value="ECO:0007669"/>
    <property type="project" value="UniProtKB-SubCell"/>
</dbReference>
<keyword evidence="11" id="KW-1185">Reference proteome</keyword>
<feature type="compositionally biased region" description="Basic residues" evidence="8">
    <location>
        <begin position="58"/>
        <end position="69"/>
    </location>
</feature>
<dbReference type="GO" id="GO:0007076">
    <property type="term" value="P:mitotic chromosome condensation"/>
    <property type="evidence" value="ECO:0000318"/>
    <property type="project" value="GO_Central"/>
</dbReference>
<keyword evidence="4" id="KW-0226">DNA condensation</keyword>
<keyword evidence="5" id="KW-0539">Nucleus</keyword>
<dbReference type="InterPro" id="IPR016024">
    <property type="entry name" value="ARM-type_fold"/>
</dbReference>
<reference evidence="10 11" key="1">
    <citation type="journal article" date="2011" name="Science">
        <title>The Selaginella genome identifies genetic changes associated with the evolution of vascular plants.</title>
        <authorList>
            <person name="Banks J.A."/>
            <person name="Nishiyama T."/>
            <person name="Hasebe M."/>
            <person name="Bowman J.L."/>
            <person name="Gribskov M."/>
            <person name="dePamphilis C."/>
            <person name="Albert V.A."/>
            <person name="Aono N."/>
            <person name="Aoyama T."/>
            <person name="Ambrose B.A."/>
            <person name="Ashton N.W."/>
            <person name="Axtell M.J."/>
            <person name="Barker E."/>
            <person name="Barker M.S."/>
            <person name="Bennetzen J.L."/>
            <person name="Bonawitz N.D."/>
            <person name="Chapple C."/>
            <person name="Cheng C."/>
            <person name="Correa L.G."/>
            <person name="Dacre M."/>
            <person name="DeBarry J."/>
            <person name="Dreyer I."/>
            <person name="Elias M."/>
            <person name="Engstrom E.M."/>
            <person name="Estelle M."/>
            <person name="Feng L."/>
            <person name="Finet C."/>
            <person name="Floyd S.K."/>
            <person name="Frommer W.B."/>
            <person name="Fujita T."/>
            <person name="Gramzow L."/>
            <person name="Gutensohn M."/>
            <person name="Harholt J."/>
            <person name="Hattori M."/>
            <person name="Heyl A."/>
            <person name="Hirai T."/>
            <person name="Hiwatashi Y."/>
            <person name="Ishikawa M."/>
            <person name="Iwata M."/>
            <person name="Karol K.G."/>
            <person name="Koehler B."/>
            <person name="Kolukisaoglu U."/>
            <person name="Kubo M."/>
            <person name="Kurata T."/>
            <person name="Lalonde S."/>
            <person name="Li K."/>
            <person name="Li Y."/>
            <person name="Litt A."/>
            <person name="Lyons E."/>
            <person name="Manning G."/>
            <person name="Maruyama T."/>
            <person name="Michael T.P."/>
            <person name="Mikami K."/>
            <person name="Miyazaki S."/>
            <person name="Morinaga S."/>
            <person name="Murata T."/>
            <person name="Mueller-Roeber B."/>
            <person name="Nelson D.R."/>
            <person name="Obara M."/>
            <person name="Oguri Y."/>
            <person name="Olmstead R.G."/>
            <person name="Onodera N."/>
            <person name="Petersen B.L."/>
            <person name="Pils B."/>
            <person name="Prigge M."/>
            <person name="Rensing S.A."/>
            <person name="Riano-Pachon D.M."/>
            <person name="Roberts A.W."/>
            <person name="Sato Y."/>
            <person name="Scheller H.V."/>
            <person name="Schulz B."/>
            <person name="Schulz C."/>
            <person name="Shakirov E.V."/>
            <person name="Shibagaki N."/>
            <person name="Shinohara N."/>
            <person name="Shippen D.E."/>
            <person name="Soerensen I."/>
            <person name="Sotooka R."/>
            <person name="Sugimoto N."/>
            <person name="Sugita M."/>
            <person name="Sumikawa N."/>
            <person name="Tanurdzic M."/>
            <person name="Theissen G."/>
            <person name="Ulvskov P."/>
            <person name="Wakazuki S."/>
            <person name="Weng J.K."/>
            <person name="Willats W.W."/>
            <person name="Wipf D."/>
            <person name="Wolf P.G."/>
            <person name="Yang L."/>
            <person name="Zimmer A.D."/>
            <person name="Zhu Q."/>
            <person name="Mitros T."/>
            <person name="Hellsten U."/>
            <person name="Loque D."/>
            <person name="Otillar R."/>
            <person name="Salamov A."/>
            <person name="Schmutz J."/>
            <person name="Shapiro H."/>
            <person name="Lindquist E."/>
            <person name="Lucas S."/>
            <person name="Rokhsar D."/>
            <person name="Grigoriev I.V."/>
        </authorList>
    </citation>
    <scope>NUCLEOTIDE SEQUENCE [LARGE SCALE GENOMIC DNA]</scope>
</reference>
<keyword evidence="2" id="KW-0132">Cell division</keyword>
<evidence type="ECO:0000256" key="7">
    <source>
        <dbReference type="SAM" id="Coils"/>
    </source>
</evidence>
<dbReference type="STRING" id="88036.D8SJH2"/>
<feature type="domain" description="Condensin complex subunit 1 C-terminal" evidence="9">
    <location>
        <begin position="816"/>
        <end position="969"/>
    </location>
</feature>
<evidence type="ECO:0000256" key="1">
    <source>
        <dbReference type="ARBA" id="ARBA00004123"/>
    </source>
</evidence>
<evidence type="ECO:0000256" key="8">
    <source>
        <dbReference type="SAM" id="MobiDB-lite"/>
    </source>
</evidence>
<accession>D8SJH2</accession>
<dbReference type="Gene3D" id="1.25.10.10">
    <property type="entry name" value="Leucine-rich Repeat Variant"/>
    <property type="match status" value="2"/>
</dbReference>
<dbReference type="KEGG" id="smo:SELMODRAFT_180220"/>
<dbReference type="GO" id="GO:0000779">
    <property type="term" value="C:condensed chromosome, centromeric region"/>
    <property type="evidence" value="ECO:0000318"/>
    <property type="project" value="GO_Central"/>
</dbReference>
<dbReference type="OMA" id="KYRQFAV"/>
<gene>
    <name evidence="10" type="ORF">SELMODRAFT_180220</name>
</gene>
<dbReference type="GO" id="GO:0000796">
    <property type="term" value="C:condensin complex"/>
    <property type="evidence" value="ECO:0000318"/>
    <property type="project" value="GO_Central"/>
</dbReference>
<evidence type="ECO:0000256" key="3">
    <source>
        <dbReference type="ARBA" id="ARBA00022776"/>
    </source>
</evidence>
<proteinExistence type="predicted"/>
<dbReference type="Pfam" id="PF12717">
    <property type="entry name" value="Cnd1"/>
    <property type="match status" value="1"/>
</dbReference>
<dbReference type="GO" id="GO:0010032">
    <property type="term" value="P:meiotic chromosome condensation"/>
    <property type="evidence" value="ECO:0000318"/>
    <property type="project" value="GO_Central"/>
</dbReference>
<feature type="coiled-coil region" evidence="7">
    <location>
        <begin position="1090"/>
        <end position="1128"/>
    </location>
</feature>
<evidence type="ECO:0000313" key="10">
    <source>
        <dbReference type="EMBL" id="EFJ15452.1"/>
    </source>
</evidence>
<keyword evidence="3" id="KW-0498">Mitosis</keyword>
<dbReference type="PANTHER" id="PTHR14222:SF1">
    <property type="entry name" value="CONDENSIN-2 COMPLEX SUBUNIT D3"/>
    <property type="match status" value="1"/>
</dbReference>
<feature type="region of interest" description="Disordered" evidence="8">
    <location>
        <begin position="48"/>
        <end position="86"/>
    </location>
</feature>
<evidence type="ECO:0000259" key="9">
    <source>
        <dbReference type="Pfam" id="PF12717"/>
    </source>
</evidence>
<dbReference type="HOGENOM" id="CLU_002301_1_0_1"/>
<comment type="subcellular location">
    <subcellularLocation>
        <location evidence="1">Nucleus</location>
    </subcellularLocation>
</comment>
<dbReference type="FunCoup" id="D8SJH2">
    <property type="interactions" value="1945"/>
</dbReference>
<keyword evidence="7" id="KW-0175">Coiled coil</keyword>
<protein>
    <recommendedName>
        <fullName evidence="9">Condensin complex subunit 1 C-terminal domain-containing protein</fullName>
    </recommendedName>
</protein>
<dbReference type="InterPro" id="IPR026971">
    <property type="entry name" value="CND1/NCAPD3"/>
</dbReference>
<dbReference type="GO" id="GO:0051301">
    <property type="term" value="P:cell division"/>
    <property type="evidence" value="ECO:0007669"/>
    <property type="project" value="UniProtKB-KW"/>
</dbReference>
<organism evidence="11">
    <name type="scientific">Selaginella moellendorffii</name>
    <name type="common">Spikemoss</name>
    <dbReference type="NCBI Taxonomy" id="88036"/>
    <lineage>
        <taxon>Eukaryota</taxon>
        <taxon>Viridiplantae</taxon>
        <taxon>Streptophyta</taxon>
        <taxon>Embryophyta</taxon>
        <taxon>Tracheophyta</taxon>
        <taxon>Lycopodiopsida</taxon>
        <taxon>Selaginellales</taxon>
        <taxon>Selaginellaceae</taxon>
        <taxon>Selaginella</taxon>
    </lineage>
</organism>
<evidence type="ECO:0000256" key="6">
    <source>
        <dbReference type="ARBA" id="ARBA00023306"/>
    </source>
</evidence>
<evidence type="ECO:0000313" key="11">
    <source>
        <dbReference type="Proteomes" id="UP000001514"/>
    </source>
</evidence>
<sequence length="1221" mass="132620">METPGRIGVEAAFVYLGLLLTPDCPLYSVFSSLAFQVLLRCLHNSFKPSGAPEESGSGRKKIQKKGKRARNVEEGNEEGASQDDRSGALEVGPVLSRLRAALRVISLRDHQGALKSLVEFLVELPHAVTGAAVIHTTFAMLEDLLQPKHGDVPETAILVLKLLTPSLLLTRAGGTSQQKLMIRSAAIEHVANSMLGEECGDSRAAVVALTRYLCFKAPEKTDARMQAVETVMHFVKHLTATEQQEFGKFVTKLSRSKPRYRLLALDLCGSLFFQLPDPLGVDAAEVERAAGDANGGSSSDGSRWGIACLEATLQRCSDKAPTIRARALVTLAHVIEDLSVHVRQRSYLQELLAGLGSSTGNRAHKGDLGSLISKRCCDEKAAVRKGALLLLTKAAIVMGKTPDEQMLQAMGISCSDSMLSIRKAGLGALAEVTRKFSKIKPVVKEWLESALPLVMDNESSIQEEAVGLFKELVLDPISSVSVMKLSDDRLLAVLLDKSDEPEKSVPPGVVHFLSGLAEKNDAAPFVKRACARLGKTKGLRPSIVMALQSIITASEDLGRKEKSFDGRRVEAVAQGAWFLLSELSLFLPKVVGWDFLRKHWQYSTSAASAASRVHLLQTIANVATELPADAATDLADELLKHLEDFNMHPVEVGAHVNALTTLCRRKAASEDEGEELVTEWARQLLEKAEAIVRAYVSLDRENMNFQTPISIRRRPAGGRSTRKSRRVEPSSQIVTAVFTVGAIALVCPAGNTGSITLLLQELVGESTDGNLLRDPAVSTQTWLTLGKLCLADDKLAKRLIPLFVQELDRTSSAATRNNIMVTLTDFCVRYTALIESYIPKLTKSLRDSCEVVRRQTFVLLARLLQRDYVKWRGLLFHRFLLALVDESPKICQIADFLFGNILKTKAPLLAYNSFVEAIFVLNDYQGQSSGSSALQSSESERDLFSLRGSTQAVVSKRMYIYTTLLKQMSPEHLLATSAKLCAEVLAGAADGVIDISTVSGKCVVEDTLKILALKEMRLGGNKASSNVAEQADEEENAATFAAVKGKVVTQLAKRNLVQNAIPIFIELKRLLEKSSSPLLGALMDCMRSMLKDFKNEIEEMLVADKQLLKELIYDMQKHEAAKARAKAAAAVQPEPQKQQFGALRSRGGIAAVVSPQILVGAVGDIAAAATAASVLQDAATGKSTPLRAMSLPRLRTAGNRWQGGTATCMHASPMQLPVDQL</sequence>
<keyword evidence="6" id="KW-0131">Cell cycle</keyword>
<evidence type="ECO:0000256" key="2">
    <source>
        <dbReference type="ARBA" id="ARBA00022618"/>
    </source>
</evidence>
<evidence type="ECO:0000256" key="5">
    <source>
        <dbReference type="ARBA" id="ARBA00023242"/>
    </source>
</evidence>
<dbReference type="Proteomes" id="UP000001514">
    <property type="component" value="Unassembled WGS sequence"/>
</dbReference>
<dbReference type="AlphaFoldDB" id="D8SJH2"/>
<dbReference type="InterPro" id="IPR011989">
    <property type="entry name" value="ARM-like"/>
</dbReference>
<dbReference type="PANTHER" id="PTHR14222">
    <property type="entry name" value="CONDENSIN"/>
    <property type="match status" value="1"/>
</dbReference>
<dbReference type="InParanoid" id="D8SJH2"/>
<dbReference type="GO" id="GO:0042393">
    <property type="term" value="F:histone binding"/>
    <property type="evidence" value="ECO:0000318"/>
    <property type="project" value="GO_Central"/>
</dbReference>
<name>D8SJH2_SELML</name>
<dbReference type="InterPro" id="IPR032682">
    <property type="entry name" value="Cnd1_C"/>
</dbReference>
<dbReference type="Gramene" id="EFJ15452">
    <property type="protein sequence ID" value="EFJ15452"/>
    <property type="gene ID" value="SELMODRAFT_180220"/>
</dbReference>
<dbReference type="EMBL" id="GL377623">
    <property type="protein sequence ID" value="EFJ15452.1"/>
    <property type="molecule type" value="Genomic_DNA"/>
</dbReference>
<evidence type="ECO:0000256" key="4">
    <source>
        <dbReference type="ARBA" id="ARBA00023067"/>
    </source>
</evidence>
<dbReference type="SUPFAM" id="SSF48371">
    <property type="entry name" value="ARM repeat"/>
    <property type="match status" value="1"/>
</dbReference>